<proteinExistence type="predicted"/>
<feature type="transmembrane region" description="Helical" evidence="1">
    <location>
        <begin position="322"/>
        <end position="343"/>
    </location>
</feature>
<feature type="transmembrane region" description="Helical" evidence="1">
    <location>
        <begin position="141"/>
        <end position="164"/>
    </location>
</feature>
<accession>A0A4R1MAD6</accession>
<feature type="transmembrane region" description="Helical" evidence="1">
    <location>
        <begin position="115"/>
        <end position="134"/>
    </location>
</feature>
<keyword evidence="1" id="KW-0812">Transmembrane</keyword>
<feature type="transmembrane region" description="Helical" evidence="1">
    <location>
        <begin position="12"/>
        <end position="35"/>
    </location>
</feature>
<protein>
    <submittedName>
        <fullName evidence="2">Putative membrane protein YkvI</fullName>
    </submittedName>
</protein>
<evidence type="ECO:0000256" key="1">
    <source>
        <dbReference type="SAM" id="Phobius"/>
    </source>
</evidence>
<dbReference type="Proteomes" id="UP000294545">
    <property type="component" value="Unassembled WGS sequence"/>
</dbReference>
<dbReference type="OrthoDB" id="4424890at2"/>
<dbReference type="PANTHER" id="PTHR37814">
    <property type="entry name" value="CONSERVED MEMBRANE PROTEIN"/>
    <property type="match status" value="1"/>
</dbReference>
<organism evidence="2 3">
    <name type="scientific">Natranaerovirga hydrolytica</name>
    <dbReference type="NCBI Taxonomy" id="680378"/>
    <lineage>
        <taxon>Bacteria</taxon>
        <taxon>Bacillati</taxon>
        <taxon>Bacillota</taxon>
        <taxon>Clostridia</taxon>
        <taxon>Lachnospirales</taxon>
        <taxon>Natranaerovirgaceae</taxon>
        <taxon>Natranaerovirga</taxon>
    </lineage>
</organism>
<feature type="transmembrane region" description="Helical" evidence="1">
    <location>
        <begin position="41"/>
        <end position="64"/>
    </location>
</feature>
<comment type="caution">
    <text evidence="2">The sequence shown here is derived from an EMBL/GenBank/DDBJ whole genome shotgun (WGS) entry which is preliminary data.</text>
</comment>
<dbReference type="InterPro" id="IPR038728">
    <property type="entry name" value="YkvI-like"/>
</dbReference>
<keyword evidence="1" id="KW-0472">Membrane</keyword>
<evidence type="ECO:0000313" key="3">
    <source>
        <dbReference type="Proteomes" id="UP000294545"/>
    </source>
</evidence>
<keyword evidence="1" id="KW-1133">Transmembrane helix</keyword>
<evidence type="ECO:0000313" key="2">
    <source>
        <dbReference type="EMBL" id="TCK86723.1"/>
    </source>
</evidence>
<feature type="transmembrane region" description="Helical" evidence="1">
    <location>
        <begin position="298"/>
        <end position="316"/>
    </location>
</feature>
<feature type="transmembrane region" description="Helical" evidence="1">
    <location>
        <begin position="85"/>
        <end position="109"/>
    </location>
</feature>
<sequence>MDNIKNIFKITSVYVGTVIGAGFASGQEMLNFFAIYGFDGIYGLILTGFLFFIVGWAVMELIYIKKVKTFRDFINPITGDFIGGMLEWAIVGFMFACFCVMLAGGGALIEQKFSLPYEWGVLLMAICCLGTFVFGAKGVVAINAILAPILLIGSLLLGLYILVFKSSEAFQSLSVVLYDVRNNWFTSAIIYISYNLITAIVVLTNLNQYIKNKKIAFYSSLISGMSLGILGIFLGIITIINYNNIQGIEIPMLTIVMMYAPSIQYIYIGIILTAMFTTAVANGYGVLTKLNPGKKKNYLTMVTFISVSFLFAQIGFSTMVHNIYPLFGYIGLFELILIVIYFVKYKAKKMKG</sequence>
<dbReference type="PANTHER" id="PTHR37814:SF1">
    <property type="entry name" value="MEMBRANE PROTEIN"/>
    <property type="match status" value="1"/>
</dbReference>
<gene>
    <name evidence="2" type="ORF">EDC19_2777</name>
</gene>
<feature type="transmembrane region" description="Helical" evidence="1">
    <location>
        <begin position="215"/>
        <end position="242"/>
    </location>
</feature>
<dbReference type="AlphaFoldDB" id="A0A4R1MAD6"/>
<reference evidence="2 3" key="1">
    <citation type="submission" date="2019-03" db="EMBL/GenBank/DDBJ databases">
        <title>Genomic Encyclopedia of Type Strains, Phase IV (KMG-IV): sequencing the most valuable type-strain genomes for metagenomic binning, comparative biology and taxonomic classification.</title>
        <authorList>
            <person name="Goeker M."/>
        </authorList>
    </citation>
    <scope>NUCLEOTIDE SEQUENCE [LARGE SCALE GENOMIC DNA]</scope>
    <source>
        <strain evidence="2 3">DSM 24176</strain>
    </source>
</reference>
<feature type="transmembrane region" description="Helical" evidence="1">
    <location>
        <begin position="184"/>
        <end position="203"/>
    </location>
</feature>
<keyword evidence="3" id="KW-1185">Reference proteome</keyword>
<feature type="transmembrane region" description="Helical" evidence="1">
    <location>
        <begin position="262"/>
        <end position="286"/>
    </location>
</feature>
<dbReference type="RefSeq" id="WP_132283433.1">
    <property type="nucleotide sequence ID" value="NZ_SMGQ01000019.1"/>
</dbReference>
<dbReference type="EMBL" id="SMGQ01000019">
    <property type="protein sequence ID" value="TCK86723.1"/>
    <property type="molecule type" value="Genomic_DNA"/>
</dbReference>
<name>A0A4R1MAD6_9FIRM</name>